<evidence type="ECO:0000313" key="8">
    <source>
        <dbReference type="EMBL" id="KIL39723.1"/>
    </source>
</evidence>
<evidence type="ECO:0000256" key="6">
    <source>
        <dbReference type="SAM" id="Phobius"/>
    </source>
</evidence>
<feature type="domain" description="EamA" evidence="7">
    <location>
        <begin position="25"/>
        <end position="158"/>
    </location>
</feature>
<dbReference type="InterPro" id="IPR050638">
    <property type="entry name" value="AA-Vitamin_Transporters"/>
</dbReference>
<keyword evidence="5 6" id="KW-0472">Membrane</keyword>
<keyword evidence="4 6" id="KW-1133">Transmembrane helix</keyword>
<sequence>MAGKAFAVQRSAPSERTSAASTSKSIWFVVAGAALWGVDPLFRILLLKVLTSSQIVLFEHVLLLFYAVPVLWIHRAELRGLRTRHLFALLFIGWGGSAIATILFTTAFAYGNPNSVLLLQKLQPLFAILMARLVLREALPRLFPLLLIMALVGAYLLTFGWTVPISEWTDVLALSSLLSIGAAALWGGSTVMGRLLLDRMQFETITALRFTVALPLLIATTWIEGAGWQPPEHFPNWLALSGNLLLQAFVPGLLSLLLYYRGLANTKASYATLGELAFPAVGVLINWLVFHQPLSLAQLCGFAFIWIVFFYISRQR</sequence>
<evidence type="ECO:0000313" key="9">
    <source>
        <dbReference type="Proteomes" id="UP000031967"/>
    </source>
</evidence>
<feature type="transmembrane region" description="Helical" evidence="6">
    <location>
        <begin position="173"/>
        <end position="195"/>
    </location>
</feature>
<feature type="transmembrane region" description="Helical" evidence="6">
    <location>
        <begin position="52"/>
        <end position="74"/>
    </location>
</feature>
<comment type="caution">
    <text evidence="8">The sequence shown here is derived from an EMBL/GenBank/DDBJ whole genome shotgun (WGS) entry which is preliminary data.</text>
</comment>
<feature type="transmembrane region" description="Helical" evidence="6">
    <location>
        <begin position="296"/>
        <end position="313"/>
    </location>
</feature>
<keyword evidence="9" id="KW-1185">Reference proteome</keyword>
<feature type="transmembrane region" description="Helical" evidence="6">
    <location>
        <begin position="86"/>
        <end position="110"/>
    </location>
</feature>
<dbReference type="InterPro" id="IPR037185">
    <property type="entry name" value="EmrE-like"/>
</dbReference>
<name>A0ABR5AG85_9BACL</name>
<dbReference type="EMBL" id="JXAK01000032">
    <property type="protein sequence ID" value="KIL39723.1"/>
    <property type="molecule type" value="Genomic_DNA"/>
</dbReference>
<organism evidence="8 9">
    <name type="scientific">Gordoniibacillus kamchatkensis</name>
    <dbReference type="NCBI Taxonomy" id="1590651"/>
    <lineage>
        <taxon>Bacteria</taxon>
        <taxon>Bacillati</taxon>
        <taxon>Bacillota</taxon>
        <taxon>Bacilli</taxon>
        <taxon>Bacillales</taxon>
        <taxon>Paenibacillaceae</taxon>
        <taxon>Gordoniibacillus</taxon>
    </lineage>
</organism>
<reference evidence="8 9" key="1">
    <citation type="submission" date="2014-12" db="EMBL/GenBank/DDBJ databases">
        <title>Draft genome sequence of Paenibacillus kamchatkensis strain B-2647.</title>
        <authorList>
            <person name="Karlyshev A.V."/>
            <person name="Kudryashova E.B."/>
        </authorList>
    </citation>
    <scope>NUCLEOTIDE SEQUENCE [LARGE SCALE GENOMIC DNA]</scope>
    <source>
        <strain evidence="8 9">VKM B-2647</strain>
    </source>
</reference>
<evidence type="ECO:0000256" key="2">
    <source>
        <dbReference type="ARBA" id="ARBA00007362"/>
    </source>
</evidence>
<dbReference type="InterPro" id="IPR000620">
    <property type="entry name" value="EamA_dom"/>
</dbReference>
<evidence type="ECO:0000256" key="5">
    <source>
        <dbReference type="ARBA" id="ARBA00023136"/>
    </source>
</evidence>
<dbReference type="Pfam" id="PF00892">
    <property type="entry name" value="EamA"/>
    <property type="match status" value="2"/>
</dbReference>
<feature type="domain" description="EamA" evidence="7">
    <location>
        <begin position="177"/>
        <end position="312"/>
    </location>
</feature>
<comment type="subcellular location">
    <subcellularLocation>
        <location evidence="1">Endomembrane system</location>
        <topology evidence="1">Multi-pass membrane protein</topology>
    </subcellularLocation>
</comment>
<keyword evidence="3 6" id="KW-0812">Transmembrane</keyword>
<gene>
    <name evidence="8" type="ORF">SD70_18415</name>
</gene>
<dbReference type="Proteomes" id="UP000031967">
    <property type="component" value="Unassembled WGS sequence"/>
</dbReference>
<proteinExistence type="inferred from homology"/>
<evidence type="ECO:0000256" key="4">
    <source>
        <dbReference type="ARBA" id="ARBA00022989"/>
    </source>
</evidence>
<evidence type="ECO:0000256" key="1">
    <source>
        <dbReference type="ARBA" id="ARBA00004127"/>
    </source>
</evidence>
<comment type="similarity">
    <text evidence="2">Belongs to the EamA transporter family.</text>
</comment>
<evidence type="ECO:0000256" key="3">
    <source>
        <dbReference type="ARBA" id="ARBA00022692"/>
    </source>
</evidence>
<dbReference type="SUPFAM" id="SSF103481">
    <property type="entry name" value="Multidrug resistance efflux transporter EmrE"/>
    <property type="match status" value="2"/>
</dbReference>
<dbReference type="PANTHER" id="PTHR32322:SF2">
    <property type="entry name" value="EAMA DOMAIN-CONTAINING PROTEIN"/>
    <property type="match status" value="1"/>
</dbReference>
<protein>
    <submittedName>
        <fullName evidence="8">Multidrug transporter</fullName>
    </submittedName>
</protein>
<feature type="transmembrane region" description="Helical" evidence="6">
    <location>
        <begin position="207"/>
        <end position="225"/>
    </location>
</feature>
<dbReference type="PANTHER" id="PTHR32322">
    <property type="entry name" value="INNER MEMBRANE TRANSPORTER"/>
    <property type="match status" value="1"/>
</dbReference>
<feature type="transmembrane region" description="Helical" evidence="6">
    <location>
        <begin position="237"/>
        <end position="260"/>
    </location>
</feature>
<feature type="transmembrane region" description="Helical" evidence="6">
    <location>
        <begin position="142"/>
        <end position="161"/>
    </location>
</feature>
<accession>A0ABR5AG85</accession>
<feature type="transmembrane region" description="Helical" evidence="6">
    <location>
        <begin position="26"/>
        <end position="46"/>
    </location>
</feature>
<evidence type="ECO:0000259" key="7">
    <source>
        <dbReference type="Pfam" id="PF00892"/>
    </source>
</evidence>
<feature type="transmembrane region" description="Helical" evidence="6">
    <location>
        <begin position="272"/>
        <end position="290"/>
    </location>
</feature>
<dbReference type="RefSeq" id="WP_041048988.1">
    <property type="nucleotide sequence ID" value="NZ_JXAK01000032.1"/>
</dbReference>
<feature type="transmembrane region" description="Helical" evidence="6">
    <location>
        <begin position="116"/>
        <end position="135"/>
    </location>
</feature>